<keyword evidence="3" id="KW-0268">Exocytosis</keyword>
<dbReference type="SUPFAM" id="SSF74788">
    <property type="entry name" value="Cullin repeat-like"/>
    <property type="match status" value="1"/>
</dbReference>
<dbReference type="Gramene" id="mRNA:HanXRQr2_Chr09g0417491">
    <property type="protein sequence ID" value="mRNA:HanXRQr2_Chr09g0417491"/>
    <property type="gene ID" value="HanXRQr2_Chr09g0417491"/>
</dbReference>
<organism evidence="5 6">
    <name type="scientific">Helianthus annuus</name>
    <name type="common">Common sunflower</name>
    <dbReference type="NCBI Taxonomy" id="4232"/>
    <lineage>
        <taxon>Eukaryota</taxon>
        <taxon>Viridiplantae</taxon>
        <taxon>Streptophyta</taxon>
        <taxon>Embryophyta</taxon>
        <taxon>Tracheophyta</taxon>
        <taxon>Spermatophyta</taxon>
        <taxon>Magnoliopsida</taxon>
        <taxon>eudicotyledons</taxon>
        <taxon>Gunneridae</taxon>
        <taxon>Pentapetalae</taxon>
        <taxon>asterids</taxon>
        <taxon>campanulids</taxon>
        <taxon>Asterales</taxon>
        <taxon>Asteraceae</taxon>
        <taxon>Asteroideae</taxon>
        <taxon>Heliantheae alliance</taxon>
        <taxon>Heliantheae</taxon>
        <taxon>Helianthus</taxon>
    </lineage>
</organism>
<comment type="function">
    <text evidence="3">Component of the exocyst complex.</text>
</comment>
<evidence type="ECO:0000313" key="6">
    <source>
        <dbReference type="Proteomes" id="UP000215914"/>
    </source>
</evidence>
<reference evidence="5" key="1">
    <citation type="journal article" date="2017" name="Nature">
        <title>The sunflower genome provides insights into oil metabolism, flowering and Asterid evolution.</title>
        <authorList>
            <person name="Badouin H."/>
            <person name="Gouzy J."/>
            <person name="Grassa C.J."/>
            <person name="Murat F."/>
            <person name="Staton S.E."/>
            <person name="Cottret L."/>
            <person name="Lelandais-Briere C."/>
            <person name="Owens G.L."/>
            <person name="Carrere S."/>
            <person name="Mayjonade B."/>
            <person name="Legrand L."/>
            <person name="Gill N."/>
            <person name="Kane N.C."/>
            <person name="Bowers J.E."/>
            <person name="Hubner S."/>
            <person name="Bellec A."/>
            <person name="Berard A."/>
            <person name="Berges H."/>
            <person name="Blanchet N."/>
            <person name="Boniface M.C."/>
            <person name="Brunel D."/>
            <person name="Catrice O."/>
            <person name="Chaidir N."/>
            <person name="Claudel C."/>
            <person name="Donnadieu C."/>
            <person name="Faraut T."/>
            <person name="Fievet G."/>
            <person name="Helmstetter N."/>
            <person name="King M."/>
            <person name="Knapp S.J."/>
            <person name="Lai Z."/>
            <person name="Le Paslier M.C."/>
            <person name="Lippi Y."/>
            <person name="Lorenzon L."/>
            <person name="Mandel J.R."/>
            <person name="Marage G."/>
            <person name="Marchand G."/>
            <person name="Marquand E."/>
            <person name="Bret-Mestries E."/>
            <person name="Morien E."/>
            <person name="Nambeesan S."/>
            <person name="Nguyen T."/>
            <person name="Pegot-Espagnet P."/>
            <person name="Pouilly N."/>
            <person name="Raftis F."/>
            <person name="Sallet E."/>
            <person name="Schiex T."/>
            <person name="Thomas J."/>
            <person name="Vandecasteele C."/>
            <person name="Vares D."/>
            <person name="Vear F."/>
            <person name="Vautrin S."/>
            <person name="Crespi M."/>
            <person name="Mangin B."/>
            <person name="Burke J.M."/>
            <person name="Salse J."/>
            <person name="Munos S."/>
            <person name="Vincourt P."/>
            <person name="Rieseberg L.H."/>
            <person name="Langlade N.B."/>
        </authorList>
    </citation>
    <scope>NUCLEOTIDE SEQUENCE</scope>
    <source>
        <tissue evidence="5">Leaves</tissue>
    </source>
</reference>
<proteinExistence type="inferred from homology"/>
<sequence length="367" mass="41571">MALDSAIELVSQRSTSTSANNSYIFTGKRSEIDQYLQAVDIIQHSIASGSAHDHNTAKSAIQIAMPVLVNEMHNLLNINNNKSTHNPDSTTYSSTMSDTGSNSYIDDYEYRSTFSVTVINDIQSILKRMNAAGYMEDCKKAYVSNRKRCIDDSYQKLDVQKLSSNDARTMEWHTLELVIKVWMKSAKICFRKILPYEKHLCEIIFGDDMDDDCFIEMSSGCAIELLEIATSLSCVRIASDRLFRILELYKTFTDLLPEMNKMFNAQSSESFRTKAGQMVPKLAGVACMIVEKFEKDLFSADLSQHAPVDKIHSLCRYVMDYVYKLGQNKQTLMELSLSKPPLTPSVEMNFTVVEPQLQSKLPFHVIT</sequence>
<dbReference type="InterPro" id="IPR016159">
    <property type="entry name" value="Cullin_repeat-like_dom_sf"/>
</dbReference>
<dbReference type="Pfam" id="PF03081">
    <property type="entry name" value="Exo70_C"/>
    <property type="match status" value="1"/>
</dbReference>
<evidence type="ECO:0000256" key="1">
    <source>
        <dbReference type="ARBA" id="ARBA00006756"/>
    </source>
</evidence>
<dbReference type="PANTHER" id="PTHR12542:SF181">
    <property type="entry name" value="EXOCYST SUBUNIT EXO70 FAMILY PROTEIN"/>
    <property type="match status" value="1"/>
</dbReference>
<keyword evidence="3" id="KW-0653">Protein transport</keyword>
<evidence type="ECO:0000256" key="2">
    <source>
        <dbReference type="ARBA" id="ARBA00022448"/>
    </source>
</evidence>
<evidence type="ECO:0000256" key="3">
    <source>
        <dbReference type="RuleBase" id="RU365026"/>
    </source>
</evidence>
<dbReference type="EMBL" id="MNCJ02000324">
    <property type="protein sequence ID" value="KAF5793447.1"/>
    <property type="molecule type" value="Genomic_DNA"/>
</dbReference>
<dbReference type="GO" id="GO:0006887">
    <property type="term" value="P:exocytosis"/>
    <property type="evidence" value="ECO:0000318"/>
    <property type="project" value="GO_Central"/>
</dbReference>
<feature type="domain" description="Exocyst complex subunit Exo70 C-terminal" evidence="4">
    <location>
        <begin position="181"/>
        <end position="339"/>
    </location>
</feature>
<dbReference type="PANTHER" id="PTHR12542">
    <property type="entry name" value="EXOCYST COMPLEX PROTEIN EXO70"/>
    <property type="match status" value="1"/>
</dbReference>
<protein>
    <recommendedName>
        <fullName evidence="3">Exocyst subunit Exo70 family protein</fullName>
    </recommendedName>
</protein>
<reference evidence="5" key="2">
    <citation type="submission" date="2020-06" db="EMBL/GenBank/DDBJ databases">
        <title>Helianthus annuus Genome sequencing and assembly Release 2.</title>
        <authorList>
            <person name="Gouzy J."/>
            <person name="Langlade N."/>
            <person name="Munos S."/>
        </authorList>
    </citation>
    <scope>NUCLEOTIDE SEQUENCE</scope>
    <source>
        <tissue evidence="5">Leaves</tissue>
    </source>
</reference>
<gene>
    <name evidence="5" type="ORF">HanXRQr2_Chr09g0417491</name>
</gene>
<dbReference type="GO" id="GO:0000145">
    <property type="term" value="C:exocyst"/>
    <property type="evidence" value="ECO:0000318"/>
    <property type="project" value="GO_Central"/>
</dbReference>
<keyword evidence="2 3" id="KW-0813">Transport</keyword>
<name>A0A9K3NAK8_HELAN</name>
<evidence type="ECO:0000259" key="4">
    <source>
        <dbReference type="Pfam" id="PF03081"/>
    </source>
</evidence>
<dbReference type="Gene3D" id="1.20.1280.170">
    <property type="entry name" value="Exocyst complex component Exo70"/>
    <property type="match status" value="1"/>
</dbReference>
<evidence type="ECO:0000313" key="5">
    <source>
        <dbReference type="EMBL" id="KAF5793447.1"/>
    </source>
</evidence>
<dbReference type="InterPro" id="IPR004140">
    <property type="entry name" value="Exo70"/>
</dbReference>
<comment type="caution">
    <text evidence="5">The sequence shown here is derived from an EMBL/GenBank/DDBJ whole genome shotgun (WGS) entry which is preliminary data.</text>
</comment>
<dbReference type="Pfam" id="PF20669">
    <property type="entry name" value="Exo70_N"/>
    <property type="match status" value="1"/>
</dbReference>
<accession>A0A9K3NAK8</accession>
<comment type="similarity">
    <text evidence="1 3">Belongs to the EXO70 family.</text>
</comment>
<dbReference type="GO" id="GO:0005546">
    <property type="term" value="F:phosphatidylinositol-4,5-bisphosphate binding"/>
    <property type="evidence" value="ECO:0007669"/>
    <property type="project" value="InterPro"/>
</dbReference>
<dbReference type="Proteomes" id="UP000215914">
    <property type="component" value="Unassembled WGS sequence"/>
</dbReference>
<dbReference type="InterPro" id="IPR046364">
    <property type="entry name" value="Exo70_C"/>
</dbReference>
<dbReference type="GO" id="GO:0015031">
    <property type="term" value="P:protein transport"/>
    <property type="evidence" value="ECO:0007669"/>
    <property type="project" value="UniProtKB-KW"/>
</dbReference>
<dbReference type="AlphaFoldDB" id="A0A9K3NAK8"/>
<keyword evidence="6" id="KW-1185">Reference proteome</keyword>